<sequence length="149" mass="15745">MKVAEILALAAPIFAIAAPQDGYDSPIDSVLVPTFGIVRGIPSSSQPGSCQGANGINIPCLCPPDMDAFIQRLEQFTSAGKAFDIPVKFSRDVNDMSVATQLDRVNACIVTLQNFDDTIKGAGCPAASAPNFTTMQTILLQQLQGIDEN</sequence>
<organism evidence="2 3">
    <name type="scientific">Cladophialophora bantiana (strain ATCC 10958 / CBS 173.52 / CDC B-1940 / NIH 8579)</name>
    <name type="common">Xylohypha bantiana</name>
    <dbReference type="NCBI Taxonomy" id="1442370"/>
    <lineage>
        <taxon>Eukaryota</taxon>
        <taxon>Fungi</taxon>
        <taxon>Dikarya</taxon>
        <taxon>Ascomycota</taxon>
        <taxon>Pezizomycotina</taxon>
        <taxon>Eurotiomycetes</taxon>
        <taxon>Chaetothyriomycetidae</taxon>
        <taxon>Chaetothyriales</taxon>
        <taxon>Herpotrichiellaceae</taxon>
        <taxon>Cladophialophora</taxon>
    </lineage>
</organism>
<keyword evidence="3" id="KW-1185">Reference proteome</keyword>
<dbReference type="OrthoDB" id="2140240at2759"/>
<evidence type="ECO:0000256" key="1">
    <source>
        <dbReference type="SAM" id="SignalP"/>
    </source>
</evidence>
<dbReference type="RefSeq" id="XP_016613347.1">
    <property type="nucleotide sequence ID" value="XM_016770438.1"/>
</dbReference>
<evidence type="ECO:0008006" key="4">
    <source>
        <dbReference type="Google" id="ProtNLM"/>
    </source>
</evidence>
<protein>
    <recommendedName>
        <fullName evidence="4">Hydrophobin</fullName>
    </recommendedName>
</protein>
<dbReference type="AlphaFoldDB" id="A0A0D2H068"/>
<dbReference type="EMBL" id="KN847013">
    <property type="protein sequence ID" value="KIW86678.1"/>
    <property type="molecule type" value="Genomic_DNA"/>
</dbReference>
<reference evidence="2" key="1">
    <citation type="submission" date="2015-01" db="EMBL/GenBank/DDBJ databases">
        <title>The Genome Sequence of Cladophialophora bantiana CBS 173.52.</title>
        <authorList>
            <consortium name="The Broad Institute Genomics Platform"/>
            <person name="Cuomo C."/>
            <person name="de Hoog S."/>
            <person name="Gorbushina A."/>
            <person name="Stielow B."/>
            <person name="Teixiera M."/>
            <person name="Abouelleil A."/>
            <person name="Chapman S.B."/>
            <person name="Priest M."/>
            <person name="Young S.K."/>
            <person name="Wortman J."/>
            <person name="Nusbaum C."/>
            <person name="Birren B."/>
        </authorList>
    </citation>
    <scope>NUCLEOTIDE SEQUENCE [LARGE SCALE GENOMIC DNA]</scope>
    <source>
        <strain evidence="2">CBS 173.52</strain>
    </source>
</reference>
<dbReference type="VEuPathDB" id="FungiDB:Z519_12733"/>
<proteinExistence type="predicted"/>
<gene>
    <name evidence="2" type="ORF">Z519_12733</name>
</gene>
<feature type="chain" id="PRO_5002242895" description="Hydrophobin" evidence="1">
    <location>
        <begin position="18"/>
        <end position="149"/>
    </location>
</feature>
<evidence type="ECO:0000313" key="2">
    <source>
        <dbReference type="EMBL" id="KIW86678.1"/>
    </source>
</evidence>
<evidence type="ECO:0000313" key="3">
    <source>
        <dbReference type="Proteomes" id="UP000053789"/>
    </source>
</evidence>
<accession>A0A0D2H068</accession>
<feature type="signal peptide" evidence="1">
    <location>
        <begin position="1"/>
        <end position="17"/>
    </location>
</feature>
<keyword evidence="1" id="KW-0732">Signal</keyword>
<dbReference type="Proteomes" id="UP000053789">
    <property type="component" value="Unassembled WGS sequence"/>
</dbReference>
<dbReference type="HOGENOM" id="CLU_140505_0_0_1"/>
<dbReference type="GeneID" id="27705661"/>
<name>A0A0D2H068_CLAB1</name>